<feature type="domain" description="Thioesterase" evidence="24">
    <location>
        <begin position="129"/>
        <end position="200"/>
    </location>
</feature>
<evidence type="ECO:0000256" key="23">
    <source>
        <dbReference type="ARBA" id="ARBA00048180"/>
    </source>
</evidence>
<keyword evidence="9" id="KW-0809">Transit peptide</keyword>
<evidence type="ECO:0000259" key="24">
    <source>
        <dbReference type="Pfam" id="PF03061"/>
    </source>
</evidence>
<sequence length="219" mass="23544">MVPGGTPRVDKSPDGAVLTSLRGDAAIDRATHAARRLIDALLRADRDGTDLTGVAERLESVVDDLDAQAPAVQDRLVDMWSGEGTTRHDPVTGPENAIAPPLTLSGRADGSVDGEVTMTIPYQGPPTCVHGGVSALLLDHTLGVANSWVGKDGMTAQLTLRYHRPTPLFRRLAVSARQERTEGRKIWTVGEIRDDAGELCVSAEGLFIDKKVPRPRREK</sequence>
<evidence type="ECO:0000256" key="17">
    <source>
        <dbReference type="ARBA" id="ARBA00040123"/>
    </source>
</evidence>
<comment type="catalytic activity">
    <reaction evidence="14">
        <text>(9Z)-octadecenoyl-CoA + H2O = (9Z)-octadecenoate + CoA + H(+)</text>
        <dbReference type="Rhea" id="RHEA:40139"/>
        <dbReference type="ChEBI" id="CHEBI:15377"/>
        <dbReference type="ChEBI" id="CHEBI:15378"/>
        <dbReference type="ChEBI" id="CHEBI:30823"/>
        <dbReference type="ChEBI" id="CHEBI:57287"/>
        <dbReference type="ChEBI" id="CHEBI:57387"/>
    </reaction>
    <physiologicalReaction direction="left-to-right" evidence="14">
        <dbReference type="Rhea" id="RHEA:40140"/>
    </physiologicalReaction>
</comment>
<evidence type="ECO:0000256" key="4">
    <source>
        <dbReference type="ARBA" id="ARBA00022475"/>
    </source>
</evidence>
<evidence type="ECO:0000256" key="9">
    <source>
        <dbReference type="ARBA" id="ARBA00022946"/>
    </source>
</evidence>
<comment type="catalytic activity">
    <reaction evidence="22">
        <text>dodecanoyl-CoA + H2O = dodecanoate + CoA + H(+)</text>
        <dbReference type="Rhea" id="RHEA:30135"/>
        <dbReference type="ChEBI" id="CHEBI:15377"/>
        <dbReference type="ChEBI" id="CHEBI:15378"/>
        <dbReference type="ChEBI" id="CHEBI:18262"/>
        <dbReference type="ChEBI" id="CHEBI:57287"/>
        <dbReference type="ChEBI" id="CHEBI:57375"/>
    </reaction>
    <physiologicalReaction direction="left-to-right" evidence="22">
        <dbReference type="Rhea" id="RHEA:30136"/>
    </physiologicalReaction>
</comment>
<evidence type="ECO:0000259" key="25">
    <source>
        <dbReference type="Pfam" id="PF20859"/>
    </source>
</evidence>
<protein>
    <recommendedName>
        <fullName evidence="17">Acyl-coenzyme A thioesterase THEM4</fullName>
        <ecNumber evidence="16">3.1.2.2</ecNumber>
    </recommendedName>
    <alternativeName>
        <fullName evidence="18">Thioesterase superfamily member 4</fullName>
    </alternativeName>
</protein>
<comment type="catalytic activity">
    <reaction evidence="13">
        <text>(5Z,8Z,11Z,14Z)-eicosatetraenoyl-CoA + H2O = (5Z,8Z,11Z,14Z)-eicosatetraenoate + CoA + H(+)</text>
        <dbReference type="Rhea" id="RHEA:40151"/>
        <dbReference type="ChEBI" id="CHEBI:15377"/>
        <dbReference type="ChEBI" id="CHEBI:15378"/>
        <dbReference type="ChEBI" id="CHEBI:32395"/>
        <dbReference type="ChEBI" id="CHEBI:57287"/>
        <dbReference type="ChEBI" id="CHEBI:57368"/>
    </reaction>
    <physiologicalReaction direction="left-to-right" evidence="13">
        <dbReference type="Rhea" id="RHEA:40152"/>
    </physiologicalReaction>
</comment>
<dbReference type="Proteomes" id="UP001500839">
    <property type="component" value="Unassembled WGS sequence"/>
</dbReference>
<evidence type="ECO:0000256" key="21">
    <source>
        <dbReference type="ARBA" id="ARBA00047969"/>
    </source>
</evidence>
<comment type="catalytic activity">
    <reaction evidence="20">
        <text>hexadecanoyl-CoA + H2O = hexadecanoate + CoA + H(+)</text>
        <dbReference type="Rhea" id="RHEA:16645"/>
        <dbReference type="ChEBI" id="CHEBI:7896"/>
        <dbReference type="ChEBI" id="CHEBI:15377"/>
        <dbReference type="ChEBI" id="CHEBI:15378"/>
        <dbReference type="ChEBI" id="CHEBI:57287"/>
        <dbReference type="ChEBI" id="CHEBI:57379"/>
        <dbReference type="EC" id="3.1.2.2"/>
    </reaction>
    <physiologicalReaction direction="left-to-right" evidence="20">
        <dbReference type="Rhea" id="RHEA:16646"/>
    </physiologicalReaction>
</comment>
<dbReference type="InterPro" id="IPR006683">
    <property type="entry name" value="Thioestr_dom"/>
</dbReference>
<evidence type="ECO:0000256" key="3">
    <source>
        <dbReference type="ARBA" id="ARBA00004632"/>
    </source>
</evidence>
<comment type="catalytic activity">
    <reaction evidence="21">
        <text>decanoyl-CoA + H2O = decanoate + CoA + H(+)</text>
        <dbReference type="Rhea" id="RHEA:40059"/>
        <dbReference type="ChEBI" id="CHEBI:15377"/>
        <dbReference type="ChEBI" id="CHEBI:15378"/>
        <dbReference type="ChEBI" id="CHEBI:27689"/>
        <dbReference type="ChEBI" id="CHEBI:57287"/>
        <dbReference type="ChEBI" id="CHEBI:61430"/>
    </reaction>
    <physiologicalReaction direction="left-to-right" evidence="21">
        <dbReference type="Rhea" id="RHEA:40060"/>
    </physiologicalReaction>
</comment>
<proteinExistence type="inferred from homology"/>
<evidence type="ECO:0000256" key="18">
    <source>
        <dbReference type="ARBA" id="ARBA00043210"/>
    </source>
</evidence>
<keyword evidence="4" id="KW-1003">Cell membrane</keyword>
<keyword evidence="12" id="KW-0966">Cell projection</keyword>
<comment type="caution">
    <text evidence="26">The sequence shown here is derived from an EMBL/GenBank/DDBJ whole genome shotgun (WGS) entry which is preliminary data.</text>
</comment>
<evidence type="ECO:0000256" key="1">
    <source>
        <dbReference type="ARBA" id="ARBA00004170"/>
    </source>
</evidence>
<evidence type="ECO:0000313" key="26">
    <source>
        <dbReference type="EMBL" id="GAA4809940.1"/>
    </source>
</evidence>
<dbReference type="InterPro" id="IPR048654">
    <property type="entry name" value="RHA1_ro05818_N"/>
</dbReference>
<dbReference type="CDD" id="cd03443">
    <property type="entry name" value="PaaI_thioesterase"/>
    <property type="match status" value="1"/>
</dbReference>
<dbReference type="RefSeq" id="WP_200170868.1">
    <property type="nucleotide sequence ID" value="NZ_BAABKQ010000001.1"/>
</dbReference>
<keyword evidence="7" id="KW-0378">Hydrolase</keyword>
<name>A0ABP9CGN7_9ACTN</name>
<organism evidence="26 27">
    <name type="scientific">Tomitella cavernea</name>
    <dbReference type="NCBI Taxonomy" id="1387982"/>
    <lineage>
        <taxon>Bacteria</taxon>
        <taxon>Bacillati</taxon>
        <taxon>Actinomycetota</taxon>
        <taxon>Actinomycetes</taxon>
        <taxon>Mycobacteriales</taxon>
        <taxon>Tomitella</taxon>
    </lineage>
</organism>
<keyword evidence="6" id="KW-0053">Apoptosis</keyword>
<dbReference type="Gene3D" id="3.10.129.10">
    <property type="entry name" value="Hotdog Thioesterase"/>
    <property type="match status" value="1"/>
</dbReference>
<evidence type="ECO:0000256" key="15">
    <source>
        <dbReference type="ARBA" id="ARBA00038456"/>
    </source>
</evidence>
<evidence type="ECO:0000256" key="12">
    <source>
        <dbReference type="ARBA" id="ARBA00023273"/>
    </source>
</evidence>
<reference evidence="27" key="1">
    <citation type="journal article" date="2019" name="Int. J. Syst. Evol. Microbiol.">
        <title>The Global Catalogue of Microorganisms (GCM) 10K type strain sequencing project: providing services to taxonomists for standard genome sequencing and annotation.</title>
        <authorList>
            <consortium name="The Broad Institute Genomics Platform"/>
            <consortium name="The Broad Institute Genome Sequencing Center for Infectious Disease"/>
            <person name="Wu L."/>
            <person name="Ma J."/>
        </authorList>
    </citation>
    <scope>NUCLEOTIDE SEQUENCE [LARGE SCALE GENOMIC DNA]</scope>
    <source>
        <strain evidence="27">JCM 18542</strain>
    </source>
</reference>
<evidence type="ECO:0000256" key="8">
    <source>
        <dbReference type="ARBA" id="ARBA00022832"/>
    </source>
</evidence>
<evidence type="ECO:0000256" key="2">
    <source>
        <dbReference type="ARBA" id="ARBA00004496"/>
    </source>
</evidence>
<accession>A0ABP9CGN7</accession>
<dbReference type="EC" id="3.1.2.2" evidence="16"/>
<comment type="subcellular location">
    <subcellularLocation>
        <location evidence="3">Cell projection</location>
        <location evidence="3">Ruffle membrane</location>
    </subcellularLocation>
    <subcellularLocation>
        <location evidence="2">Cytoplasm</location>
    </subcellularLocation>
    <subcellularLocation>
        <location evidence="1">Membrane</location>
        <topology evidence="1">Peripheral membrane protein</topology>
    </subcellularLocation>
</comment>
<dbReference type="InterPro" id="IPR052365">
    <property type="entry name" value="THEM4/THEM5_acyl-CoA_thioest"/>
</dbReference>
<gene>
    <name evidence="26" type="ORF">GCM10023353_12610</name>
</gene>
<evidence type="ECO:0000256" key="6">
    <source>
        <dbReference type="ARBA" id="ARBA00022703"/>
    </source>
</evidence>
<dbReference type="PANTHER" id="PTHR12418:SF19">
    <property type="entry name" value="ACYL-COENZYME A THIOESTERASE THEM4"/>
    <property type="match status" value="1"/>
</dbReference>
<dbReference type="Pfam" id="PF20859">
    <property type="entry name" value="RHA1_ro05818_N"/>
    <property type="match status" value="1"/>
</dbReference>
<comment type="catalytic activity">
    <reaction evidence="23">
        <text>tetradecanoyl-CoA + H2O = tetradecanoate + CoA + H(+)</text>
        <dbReference type="Rhea" id="RHEA:40119"/>
        <dbReference type="ChEBI" id="CHEBI:15377"/>
        <dbReference type="ChEBI" id="CHEBI:15378"/>
        <dbReference type="ChEBI" id="CHEBI:30807"/>
        <dbReference type="ChEBI" id="CHEBI:57287"/>
        <dbReference type="ChEBI" id="CHEBI:57385"/>
    </reaction>
    <physiologicalReaction direction="left-to-right" evidence="23">
        <dbReference type="Rhea" id="RHEA:40120"/>
    </physiologicalReaction>
</comment>
<keyword evidence="10" id="KW-0443">Lipid metabolism</keyword>
<keyword evidence="8" id="KW-0276">Fatty acid metabolism</keyword>
<dbReference type="SUPFAM" id="SSF54637">
    <property type="entry name" value="Thioesterase/thiol ester dehydrase-isomerase"/>
    <property type="match status" value="1"/>
</dbReference>
<comment type="similarity">
    <text evidence="15">Belongs to the THEM4/THEM5 thioesterase family.</text>
</comment>
<evidence type="ECO:0000256" key="19">
    <source>
        <dbReference type="ARBA" id="ARBA00047588"/>
    </source>
</evidence>
<evidence type="ECO:0000256" key="14">
    <source>
        <dbReference type="ARBA" id="ARBA00037002"/>
    </source>
</evidence>
<dbReference type="Pfam" id="PF03061">
    <property type="entry name" value="4HBT"/>
    <property type="match status" value="1"/>
</dbReference>
<comment type="catalytic activity">
    <reaction evidence="19">
        <text>octanoyl-CoA + H2O = octanoate + CoA + H(+)</text>
        <dbReference type="Rhea" id="RHEA:30143"/>
        <dbReference type="ChEBI" id="CHEBI:15377"/>
        <dbReference type="ChEBI" id="CHEBI:15378"/>
        <dbReference type="ChEBI" id="CHEBI:25646"/>
        <dbReference type="ChEBI" id="CHEBI:57287"/>
        <dbReference type="ChEBI" id="CHEBI:57386"/>
    </reaction>
    <physiologicalReaction direction="left-to-right" evidence="19">
        <dbReference type="Rhea" id="RHEA:30144"/>
    </physiologicalReaction>
</comment>
<dbReference type="PANTHER" id="PTHR12418">
    <property type="entry name" value="ACYL-COENZYME A THIOESTERASE THEM4"/>
    <property type="match status" value="1"/>
</dbReference>
<evidence type="ECO:0000256" key="10">
    <source>
        <dbReference type="ARBA" id="ARBA00023098"/>
    </source>
</evidence>
<dbReference type="InterPro" id="IPR029069">
    <property type="entry name" value="HotDog_dom_sf"/>
</dbReference>
<evidence type="ECO:0000256" key="11">
    <source>
        <dbReference type="ARBA" id="ARBA00023136"/>
    </source>
</evidence>
<evidence type="ECO:0000256" key="20">
    <source>
        <dbReference type="ARBA" id="ARBA00047734"/>
    </source>
</evidence>
<keyword evidence="11" id="KW-0472">Membrane</keyword>
<keyword evidence="5" id="KW-0963">Cytoplasm</keyword>
<evidence type="ECO:0000256" key="13">
    <source>
        <dbReference type="ARBA" id="ARBA00035852"/>
    </source>
</evidence>
<feature type="domain" description="RHA1-ro05818 N-terminal helical" evidence="25">
    <location>
        <begin position="18"/>
        <end position="74"/>
    </location>
</feature>
<evidence type="ECO:0000256" key="16">
    <source>
        <dbReference type="ARBA" id="ARBA00038848"/>
    </source>
</evidence>
<evidence type="ECO:0000256" key="7">
    <source>
        <dbReference type="ARBA" id="ARBA00022801"/>
    </source>
</evidence>
<keyword evidence="27" id="KW-1185">Reference proteome</keyword>
<dbReference type="EMBL" id="BAABKQ010000001">
    <property type="protein sequence ID" value="GAA4809940.1"/>
    <property type="molecule type" value="Genomic_DNA"/>
</dbReference>
<evidence type="ECO:0000313" key="27">
    <source>
        <dbReference type="Proteomes" id="UP001500839"/>
    </source>
</evidence>
<evidence type="ECO:0000256" key="5">
    <source>
        <dbReference type="ARBA" id="ARBA00022490"/>
    </source>
</evidence>
<evidence type="ECO:0000256" key="22">
    <source>
        <dbReference type="ARBA" id="ARBA00048074"/>
    </source>
</evidence>
<dbReference type="Gene3D" id="1.20.58.350">
    <property type="entry name" value="Thioesterase/thiol ester dehydrase-isomerase"/>
    <property type="match status" value="1"/>
</dbReference>